<feature type="compositionally biased region" description="Polar residues" evidence="1">
    <location>
        <begin position="1275"/>
        <end position="1287"/>
    </location>
</feature>
<evidence type="ECO:0000313" key="2">
    <source>
        <dbReference type="EMBL" id="KAH7037328.1"/>
    </source>
</evidence>
<feature type="compositionally biased region" description="Low complexity" evidence="1">
    <location>
        <begin position="436"/>
        <end position="449"/>
    </location>
</feature>
<feature type="compositionally biased region" description="Low complexity" evidence="1">
    <location>
        <begin position="1147"/>
        <end position="1156"/>
    </location>
</feature>
<feature type="region of interest" description="Disordered" evidence="1">
    <location>
        <begin position="249"/>
        <end position="274"/>
    </location>
</feature>
<evidence type="ECO:0000313" key="3">
    <source>
        <dbReference type="Proteomes" id="UP000756346"/>
    </source>
</evidence>
<comment type="caution">
    <text evidence="2">The sequence shown here is derived from an EMBL/GenBank/DDBJ whole genome shotgun (WGS) entry which is preliminary data.</text>
</comment>
<dbReference type="EMBL" id="JAGTJQ010000002">
    <property type="protein sequence ID" value="KAH7037328.1"/>
    <property type="molecule type" value="Genomic_DNA"/>
</dbReference>
<proteinExistence type="predicted"/>
<feature type="compositionally biased region" description="Polar residues" evidence="1">
    <location>
        <begin position="198"/>
        <end position="208"/>
    </location>
</feature>
<feature type="region of interest" description="Disordered" evidence="1">
    <location>
        <begin position="693"/>
        <end position="717"/>
    </location>
</feature>
<feature type="region of interest" description="Disordered" evidence="1">
    <location>
        <begin position="1251"/>
        <end position="1366"/>
    </location>
</feature>
<feature type="region of interest" description="Disordered" evidence="1">
    <location>
        <begin position="378"/>
        <end position="474"/>
    </location>
</feature>
<dbReference type="RefSeq" id="XP_046016449.1">
    <property type="nucleotide sequence ID" value="XM_046161739.1"/>
</dbReference>
<feature type="region of interest" description="Disordered" evidence="1">
    <location>
        <begin position="540"/>
        <end position="646"/>
    </location>
</feature>
<accession>A0A9P8YG53</accession>
<feature type="compositionally biased region" description="Polar residues" evidence="1">
    <location>
        <begin position="465"/>
        <end position="474"/>
    </location>
</feature>
<feature type="compositionally biased region" description="Polar residues" evidence="1">
    <location>
        <begin position="249"/>
        <end position="267"/>
    </location>
</feature>
<dbReference type="GeneID" id="70191285"/>
<dbReference type="Proteomes" id="UP000756346">
    <property type="component" value="Unassembled WGS sequence"/>
</dbReference>
<feature type="compositionally biased region" description="Basic residues" evidence="1">
    <location>
        <begin position="1416"/>
        <end position="1427"/>
    </location>
</feature>
<sequence>MRSSQESSRRHSMSSEDEFVRPHRGRLDSASQGPRRVRLPRSKSASNMLDAYGDATATIEDELRDVVREQVDRQALQELAEFLRTTGPRSQSAQNRYDECFRVPSSGPGPKRWSFQTLKSRMSKLERTSLQPLPENARPGITTKGNRFLAISVPEPDVVDGPWGRSQYPVYTADSEKQLACPESPSWPARISSRGALSPTSPAGSNAPLSLDLPTFSSFKFDVEQSSAKSSDFAELNRVLEQHLSLVTDSSAQDSAPASRSPVQTSPLDLDQGTGIISIRPRNAVSSMHSRERTASSISNRLRLQPHIDIETVASGAHDSTLPPNISRNPDLTSFSTRSAVTPPCMEQPEKQNFPEIRLDTLEEPSVLPLRLHARGLSAFPQTSPPGSPPSSRKPRPAKLTVGSSLTVPEETILPDSPGFPLMLAAMNFPSPPKSTPGHSPTSSVSSSGPRPPSAQATRPLAIQPRTSSLRSNKDQTFSLDEMLMKFAPKSPPPAPSTELVLEDGVSLPDPSFSVILPMQPSSASPFPKKEETTITNVTMESLSDGKMSSAELTVRPPEPDAEDFELEEQAPVPDIKAGEAQCAISEAKIQSSQPDVSLASEPVEERTNPKVAPAEATSTTLEDDEPQRPRSSSSASTTKPERCESSVSFYTADESQRNSMCSANLDFHDFNRHSGMSDDPDDLSHLANSYRQSATTNDSYRQSGLTDDSYRQSTRSDTTFATDLSSALEDFPGKHTTMGSGIIRAAEESQHINRRKASVANSFDSSNVDMSSCASERSGTPSSLYSTLNDDELQPRSILERRKARKAKVREYKQKDLATVRTSVLLQNPLVGSDAVDSPVLGWFTQSSAKAKRISSMAVSPLSRGPVNALPSPKTTPTVQDFCGHVEEHDGLEHNEPESETSKACMDRDWTISPVMVLESTPAHLVASYHRSTRSTERKNLTLSPLIVVANVAGRPSPSSKLTSPLRPLSLLTTEPVPILPPRSALRLKIKPQRPLPIKVARMSISAMPDAREGPKKRHSISTMPTPPMSPETQQTLRTSFPVQPLPTPPDSGSAEASWDRVSLQRRREKHLMQQKERQENAWLQAHQRDRELEWRITAIKERLRREKMEKEKELADMVSPSAEKRAPIAGSVPVGEAGDRTSTGSSNSNNSNNNRVSIEVEQRLDRLEKSGDAYLRIMVPLLENMNRTLTEMRKDGMASTLNMGLNMNDFVPDMNAEAKRMSLADSLAAVPARRSSTAAVTSATAMLNGRSTQNDENTVHPRHHLPAHKRDPSGSSQFSTASQKLSARVEMNMSRPRSRRNTQTSARGEFFAMNPKRQSIDTTRQSHETFQTGRSSSPEKHISIKPLPSVPQSPLTKELPATPTAPASEKIGAVLPTPKDHQSEALQAIQRRMEKQEAIFGQLMSGWATDNKGKKTNKKASRRPRSSTLPSRQTALAEEEEDDDEAGYA</sequence>
<keyword evidence="3" id="KW-1185">Reference proteome</keyword>
<gene>
    <name evidence="2" type="ORF">B0I36DRAFT_402827</name>
</gene>
<protein>
    <submittedName>
        <fullName evidence="2">Uncharacterized protein</fullName>
    </submittedName>
</protein>
<feature type="region of interest" description="Disordered" evidence="1">
    <location>
        <begin position="764"/>
        <end position="789"/>
    </location>
</feature>
<feature type="region of interest" description="Disordered" evidence="1">
    <location>
        <begin position="1111"/>
        <end position="1159"/>
    </location>
</feature>
<feature type="compositionally biased region" description="Acidic residues" evidence="1">
    <location>
        <begin position="560"/>
        <end position="569"/>
    </location>
</feature>
<name>A0A9P8YG53_9PEZI</name>
<feature type="compositionally biased region" description="Acidic residues" evidence="1">
    <location>
        <begin position="1439"/>
        <end position="1451"/>
    </location>
</feature>
<reference evidence="2" key="1">
    <citation type="journal article" date="2021" name="Nat. Commun.">
        <title>Genetic determinants of endophytism in the Arabidopsis root mycobiome.</title>
        <authorList>
            <person name="Mesny F."/>
            <person name="Miyauchi S."/>
            <person name="Thiergart T."/>
            <person name="Pickel B."/>
            <person name="Atanasova L."/>
            <person name="Karlsson M."/>
            <person name="Huettel B."/>
            <person name="Barry K.W."/>
            <person name="Haridas S."/>
            <person name="Chen C."/>
            <person name="Bauer D."/>
            <person name="Andreopoulos W."/>
            <person name="Pangilinan J."/>
            <person name="LaButti K."/>
            <person name="Riley R."/>
            <person name="Lipzen A."/>
            <person name="Clum A."/>
            <person name="Drula E."/>
            <person name="Henrissat B."/>
            <person name="Kohler A."/>
            <person name="Grigoriev I.V."/>
            <person name="Martin F.M."/>
            <person name="Hacquard S."/>
        </authorList>
    </citation>
    <scope>NUCLEOTIDE SEQUENCE</scope>
    <source>
        <strain evidence="2">MPI-CAGE-CH-0230</strain>
    </source>
</reference>
<feature type="region of interest" description="Disordered" evidence="1">
    <location>
        <begin position="1403"/>
        <end position="1451"/>
    </location>
</feature>
<feature type="compositionally biased region" description="Basic and acidic residues" evidence="1">
    <location>
        <begin position="18"/>
        <end position="27"/>
    </location>
</feature>
<feature type="region of interest" description="Disordered" evidence="1">
    <location>
        <begin position="176"/>
        <end position="209"/>
    </location>
</feature>
<feature type="region of interest" description="Disordered" evidence="1">
    <location>
        <begin position="1009"/>
        <end position="1035"/>
    </location>
</feature>
<feature type="compositionally biased region" description="Polar residues" evidence="1">
    <location>
        <begin position="1318"/>
        <end position="1338"/>
    </location>
</feature>
<feature type="region of interest" description="Disordered" evidence="1">
    <location>
        <begin position="1"/>
        <end position="49"/>
    </location>
</feature>
<organism evidence="2 3">
    <name type="scientific">Microdochium trichocladiopsis</name>
    <dbReference type="NCBI Taxonomy" id="1682393"/>
    <lineage>
        <taxon>Eukaryota</taxon>
        <taxon>Fungi</taxon>
        <taxon>Dikarya</taxon>
        <taxon>Ascomycota</taxon>
        <taxon>Pezizomycotina</taxon>
        <taxon>Sordariomycetes</taxon>
        <taxon>Xylariomycetidae</taxon>
        <taxon>Xylariales</taxon>
        <taxon>Microdochiaceae</taxon>
        <taxon>Microdochium</taxon>
    </lineage>
</organism>
<feature type="region of interest" description="Disordered" evidence="1">
    <location>
        <begin position="1041"/>
        <end position="1060"/>
    </location>
</feature>
<dbReference type="OrthoDB" id="4750374at2759"/>
<evidence type="ECO:0000256" key="1">
    <source>
        <dbReference type="SAM" id="MobiDB-lite"/>
    </source>
</evidence>
<feature type="region of interest" description="Disordered" evidence="1">
    <location>
        <begin position="86"/>
        <end position="114"/>
    </location>
</feature>
<feature type="compositionally biased region" description="Polar residues" evidence="1">
    <location>
        <begin position="630"/>
        <end position="639"/>
    </location>
</feature>